<comment type="caution">
    <text evidence="3">The sequence shown here is derived from an EMBL/GenBank/DDBJ whole genome shotgun (WGS) entry which is preliminary data.</text>
</comment>
<dbReference type="EMBL" id="JADOUA010000001">
    <property type="protein sequence ID" value="MBG6089968.1"/>
    <property type="molecule type" value="Genomic_DNA"/>
</dbReference>
<organism evidence="3 4">
    <name type="scientific">Actinomadura viridis</name>
    <dbReference type="NCBI Taxonomy" id="58110"/>
    <lineage>
        <taxon>Bacteria</taxon>
        <taxon>Bacillati</taxon>
        <taxon>Actinomycetota</taxon>
        <taxon>Actinomycetes</taxon>
        <taxon>Streptosporangiales</taxon>
        <taxon>Thermomonosporaceae</taxon>
        <taxon>Actinomadura</taxon>
    </lineage>
</organism>
<protein>
    <submittedName>
        <fullName evidence="3">Chromosome segregation ATPase</fullName>
    </submittedName>
</protein>
<accession>A0A931DJY8</accession>
<evidence type="ECO:0000313" key="4">
    <source>
        <dbReference type="Proteomes" id="UP000614047"/>
    </source>
</evidence>
<dbReference type="RefSeq" id="WP_197012503.1">
    <property type="nucleotide sequence ID" value="NZ_BAABES010000010.1"/>
</dbReference>
<gene>
    <name evidence="3" type="ORF">IW256_004081</name>
</gene>
<proteinExistence type="predicted"/>
<sequence length="377" mass="41270">MAEISLPPSSRYLGSLLTVTRPDGRTVTGVLAVVGEDGITLQQAMGAEDRVPHAEIVSARTIETEPPATGGMSDERLAKIREHVALLDNIYGCFDDLHRTFARDVTELLAEVKRLRDLRVKDMHWEAHLGEALWNGQGSIAELAEQVTKLRAEMAEVRTQRDEAQAALDRLRAAALEASEDLRAANGRIAVQEDQIGLLTLKLTRAERERDEARAQRGAVAKAADADDARHAAAEEDADKQIRALVARAQKAEAQRDEAWTTITELRAQTVALGKDLEDRGKTIVEYQLALGRMQNEALTAKAARDRLQAELDRADEQPRALEDGKDSDECTGCGTETTDLYVDPSPRPSEAQAQYCRDCADGKFDLGAVDGGEVPR</sequence>
<dbReference type="Proteomes" id="UP000614047">
    <property type="component" value="Unassembled WGS sequence"/>
</dbReference>
<reference evidence="3" key="1">
    <citation type="submission" date="2020-11" db="EMBL/GenBank/DDBJ databases">
        <title>Sequencing the genomes of 1000 actinobacteria strains.</title>
        <authorList>
            <person name="Klenk H.-P."/>
        </authorList>
    </citation>
    <scope>NUCLEOTIDE SEQUENCE</scope>
    <source>
        <strain evidence="3">DSM 43175</strain>
    </source>
</reference>
<dbReference type="AlphaFoldDB" id="A0A931DJY8"/>
<feature type="coiled-coil region" evidence="1">
    <location>
        <begin position="140"/>
        <end position="255"/>
    </location>
</feature>
<evidence type="ECO:0000313" key="3">
    <source>
        <dbReference type="EMBL" id="MBG6089968.1"/>
    </source>
</evidence>
<feature type="compositionally biased region" description="Basic and acidic residues" evidence="2">
    <location>
        <begin position="313"/>
        <end position="329"/>
    </location>
</feature>
<keyword evidence="4" id="KW-1185">Reference proteome</keyword>
<evidence type="ECO:0000256" key="1">
    <source>
        <dbReference type="SAM" id="Coils"/>
    </source>
</evidence>
<feature type="region of interest" description="Disordered" evidence="2">
    <location>
        <begin position="313"/>
        <end position="354"/>
    </location>
</feature>
<name>A0A931DJY8_9ACTN</name>
<evidence type="ECO:0000256" key="2">
    <source>
        <dbReference type="SAM" id="MobiDB-lite"/>
    </source>
</evidence>
<keyword evidence="1" id="KW-0175">Coiled coil</keyword>